<gene>
    <name evidence="1" type="ORF">PS723_00064</name>
</gene>
<dbReference type="InterPro" id="IPR052552">
    <property type="entry name" value="YeaO-like"/>
</dbReference>
<dbReference type="AlphaFoldDB" id="A0A5E6ZH43"/>
<evidence type="ECO:0008006" key="3">
    <source>
        <dbReference type="Google" id="ProtNLM"/>
    </source>
</evidence>
<dbReference type="OrthoDB" id="9790745at2"/>
<dbReference type="RefSeq" id="WP_150801712.1">
    <property type="nucleotide sequence ID" value="NZ_CABVHY010000001.1"/>
</dbReference>
<dbReference type="EMBL" id="CABVHY010000001">
    <property type="protein sequence ID" value="VVN65466.1"/>
    <property type="molecule type" value="Genomic_DNA"/>
</dbReference>
<reference evidence="1 2" key="1">
    <citation type="submission" date="2019-09" db="EMBL/GenBank/DDBJ databases">
        <authorList>
            <person name="Chandra G."/>
            <person name="Truman W A."/>
        </authorList>
    </citation>
    <scope>NUCLEOTIDE SEQUENCE [LARGE SCALE GENOMIC DNA]</scope>
    <source>
        <strain evidence="1">PS723</strain>
    </source>
</reference>
<proteinExistence type="predicted"/>
<sequence length="132" mass="15591">MIQCKRAYSPADPDDGYRVLVDRLWPRNCRKDQLPLDEWLREVAPSTELRRAFKQAQVDFETFRSRYRQELTARPEHWWKLLEKARTGTLTLIYSAKDEQHNNAQVLAQWLEDELDRSGDSSSPVCYAGEFD</sequence>
<dbReference type="Proteomes" id="UP000379480">
    <property type="component" value="Unassembled WGS sequence"/>
</dbReference>
<dbReference type="PANTHER" id="PTHR36849">
    <property type="entry name" value="CYTOPLASMIC PROTEIN-RELATED"/>
    <property type="match status" value="1"/>
</dbReference>
<dbReference type="PANTHER" id="PTHR36849:SF1">
    <property type="entry name" value="CYTOPLASMIC PROTEIN"/>
    <property type="match status" value="1"/>
</dbReference>
<accession>A0A5E6ZH43</accession>
<name>A0A5E6ZH43_PSEFL</name>
<dbReference type="Pfam" id="PF22752">
    <property type="entry name" value="DUF488-N3i"/>
    <property type="match status" value="1"/>
</dbReference>
<protein>
    <recommendedName>
        <fullName evidence="3">MarR family transcriptional regulator</fullName>
    </recommendedName>
</protein>
<evidence type="ECO:0000313" key="1">
    <source>
        <dbReference type="EMBL" id="VVN65466.1"/>
    </source>
</evidence>
<organism evidence="1 2">
    <name type="scientific">Pseudomonas fluorescens</name>
    <dbReference type="NCBI Taxonomy" id="294"/>
    <lineage>
        <taxon>Bacteria</taxon>
        <taxon>Pseudomonadati</taxon>
        <taxon>Pseudomonadota</taxon>
        <taxon>Gammaproteobacteria</taxon>
        <taxon>Pseudomonadales</taxon>
        <taxon>Pseudomonadaceae</taxon>
        <taxon>Pseudomonas</taxon>
    </lineage>
</organism>
<evidence type="ECO:0000313" key="2">
    <source>
        <dbReference type="Proteomes" id="UP000379480"/>
    </source>
</evidence>